<evidence type="ECO:0008006" key="4">
    <source>
        <dbReference type="Google" id="ProtNLM"/>
    </source>
</evidence>
<dbReference type="RefSeq" id="WP_327599593.1">
    <property type="nucleotide sequence ID" value="NZ_JAYXHS010000002.1"/>
</dbReference>
<dbReference type="PROSITE" id="PS51257">
    <property type="entry name" value="PROKAR_LIPOPROTEIN"/>
    <property type="match status" value="1"/>
</dbReference>
<comment type="caution">
    <text evidence="2">The sequence shown here is derived from an EMBL/GenBank/DDBJ whole genome shotgun (WGS) entry which is preliminary data.</text>
</comment>
<feature type="region of interest" description="Disordered" evidence="1">
    <location>
        <begin position="146"/>
        <end position="170"/>
    </location>
</feature>
<feature type="compositionally biased region" description="Polar residues" evidence="1">
    <location>
        <begin position="159"/>
        <end position="170"/>
    </location>
</feature>
<proteinExistence type="predicted"/>
<keyword evidence="3" id="KW-1185">Reference proteome</keyword>
<name>A0ABU6K3Y7_9RHOO</name>
<evidence type="ECO:0000313" key="2">
    <source>
        <dbReference type="EMBL" id="MEC5386634.1"/>
    </source>
</evidence>
<gene>
    <name evidence="2" type="ORF">VVD49_12935</name>
</gene>
<evidence type="ECO:0000256" key="1">
    <source>
        <dbReference type="SAM" id="MobiDB-lite"/>
    </source>
</evidence>
<reference evidence="2 3" key="1">
    <citation type="submission" date="2024-01" db="EMBL/GenBank/DDBJ databases">
        <title>Uliginosibacterium soil sp. nov.</title>
        <authorList>
            <person name="Lv Y."/>
        </authorList>
    </citation>
    <scope>NUCLEOTIDE SEQUENCE [LARGE SCALE GENOMIC DNA]</scope>
    <source>
        <strain evidence="2 3">H3</strain>
    </source>
</reference>
<dbReference type="EMBL" id="JAYXHS010000002">
    <property type="protein sequence ID" value="MEC5386634.1"/>
    <property type="molecule type" value="Genomic_DNA"/>
</dbReference>
<feature type="compositionally biased region" description="Basic and acidic residues" evidence="1">
    <location>
        <begin position="146"/>
        <end position="155"/>
    </location>
</feature>
<sequence>MRFAASPGNRRLVVPVLSTLIAVTLAGCAETPRRRYTETPRALPPISTEVYAYPRDERSADAQKRDRFECYNWSVKQTGFDPARMPTDTPRVVRVDPAVSPNHDAAVLGVTGAIIGAAVSRPSNALGGAAIGAVLGAAAGSASDANREATADSMERSANADQRAQHAQLSQRAADYRRAMSACLEGRGYIVR</sequence>
<organism evidence="2 3">
    <name type="scientific">Uliginosibacterium silvisoli</name>
    <dbReference type="NCBI Taxonomy" id="3114758"/>
    <lineage>
        <taxon>Bacteria</taxon>
        <taxon>Pseudomonadati</taxon>
        <taxon>Pseudomonadota</taxon>
        <taxon>Betaproteobacteria</taxon>
        <taxon>Rhodocyclales</taxon>
        <taxon>Zoogloeaceae</taxon>
        <taxon>Uliginosibacterium</taxon>
    </lineage>
</organism>
<evidence type="ECO:0000313" key="3">
    <source>
        <dbReference type="Proteomes" id="UP001331561"/>
    </source>
</evidence>
<protein>
    <recommendedName>
        <fullName evidence="4">Glycine zipper 2TM domain-containing protein</fullName>
    </recommendedName>
</protein>
<accession>A0ABU6K3Y7</accession>
<dbReference type="Proteomes" id="UP001331561">
    <property type="component" value="Unassembled WGS sequence"/>
</dbReference>